<sequence>MIGPHVILLYQPGTPTFISSVDDKCDLVVCHDNCQQNGAILGRGCACFLAKFMASLSQQYQYFCTQHMVDSNNFHPSLYAKALDECLQNFASEDANAHGRLLEIKDLLVHVGGKQEIKCESIHLFYLKDIAVEQQNDDNFDCIVHSRLRLSKADFDHLLEKRQQNRTYKKVENYFQIVSTNDSDRSSNNDNNNDGSDFIKSQSWITMRDGILNKNNIFRDQKLARLWLKITFEQFEQKLQQPAINAPLPSIADKWDLECNYKLEKNEKLMEYYVQLQLGMESIFRSAIIADADIFEIKTPNICTILDYIADLIPEVNLILKSISIVIGQTSQLMIEKKLKDLCHLSVRFPRLPEKLARKTTIMKRSHINKLGERDQIGSSKKFQSMIRPIVGMKKLTIQQILAIRDTKILEACCIKLLCNDIINPLREQNEMDIVNEISSEFKNIHYAYQISPDLQTSNEAPEEFQRINKFAIPDYFFDRQMNHRFMKCMQNEPADEHRERVKNYLMSLSGSKISELIGCIDPSESKLNQLLILLLEKLILRTQILSNDSLILLNPTSIVSTPQLIVNRTSSIMEKPFANSIPSSSETKPTVYLTPTEEEEEEEFSSLLHIPTLITQLCAKFH</sequence>
<dbReference type="EMBL" id="CAJOAX010004346">
    <property type="protein sequence ID" value="CAF3901693.1"/>
    <property type="molecule type" value="Genomic_DNA"/>
</dbReference>
<dbReference type="Proteomes" id="UP000663882">
    <property type="component" value="Unassembled WGS sequence"/>
</dbReference>
<gene>
    <name evidence="2" type="ORF">OTI717_LOCUS23821</name>
    <name evidence="1" type="ORF">RFH988_LOCUS26442</name>
</gene>
<evidence type="ECO:0000313" key="2">
    <source>
        <dbReference type="EMBL" id="CAF3901693.1"/>
    </source>
</evidence>
<name>A0A814Z1S3_9BILA</name>
<protein>
    <submittedName>
        <fullName evidence="1">Uncharacterized protein</fullName>
    </submittedName>
</protein>
<proteinExistence type="predicted"/>
<dbReference type="Proteomes" id="UP000663823">
    <property type="component" value="Unassembled WGS sequence"/>
</dbReference>
<evidence type="ECO:0000313" key="1">
    <source>
        <dbReference type="EMBL" id="CAF1236466.1"/>
    </source>
</evidence>
<dbReference type="EMBL" id="CAJNOO010002107">
    <property type="protein sequence ID" value="CAF1236466.1"/>
    <property type="molecule type" value="Genomic_DNA"/>
</dbReference>
<evidence type="ECO:0000313" key="3">
    <source>
        <dbReference type="Proteomes" id="UP000663882"/>
    </source>
</evidence>
<organism evidence="1 3">
    <name type="scientific">Rotaria sordida</name>
    <dbReference type="NCBI Taxonomy" id="392033"/>
    <lineage>
        <taxon>Eukaryota</taxon>
        <taxon>Metazoa</taxon>
        <taxon>Spiralia</taxon>
        <taxon>Gnathifera</taxon>
        <taxon>Rotifera</taxon>
        <taxon>Eurotatoria</taxon>
        <taxon>Bdelloidea</taxon>
        <taxon>Philodinida</taxon>
        <taxon>Philodinidae</taxon>
        <taxon>Rotaria</taxon>
    </lineage>
</organism>
<comment type="caution">
    <text evidence="1">The sequence shown here is derived from an EMBL/GenBank/DDBJ whole genome shotgun (WGS) entry which is preliminary data.</text>
</comment>
<accession>A0A814Z1S3</accession>
<dbReference type="OrthoDB" id="10006573at2759"/>
<dbReference type="AlphaFoldDB" id="A0A814Z1S3"/>
<reference evidence="1" key="1">
    <citation type="submission" date="2021-02" db="EMBL/GenBank/DDBJ databases">
        <authorList>
            <person name="Nowell W R."/>
        </authorList>
    </citation>
    <scope>NUCLEOTIDE SEQUENCE</scope>
</reference>